<dbReference type="CDD" id="cd16922">
    <property type="entry name" value="HATPase_EvgS-ArcB-TorS-like"/>
    <property type="match status" value="1"/>
</dbReference>
<dbReference type="InterPro" id="IPR013655">
    <property type="entry name" value="PAS_fold_3"/>
</dbReference>
<proteinExistence type="predicted"/>
<dbReference type="InterPro" id="IPR036641">
    <property type="entry name" value="HPT_dom_sf"/>
</dbReference>
<keyword evidence="7 23" id="KW-0418">Kinase</keyword>
<feature type="domain" description="Rhodanese" evidence="20">
    <location>
        <begin position="1434"/>
        <end position="1467"/>
    </location>
</feature>
<dbReference type="SUPFAM" id="SSF47384">
    <property type="entry name" value="Homodimeric domain of signal transducing histidine kinase"/>
    <property type="match status" value="1"/>
</dbReference>
<keyword evidence="4 13" id="KW-0597">Phosphoprotein</keyword>
<dbReference type="InterPro" id="IPR036890">
    <property type="entry name" value="HATPase_C_sf"/>
</dbReference>
<evidence type="ECO:0000313" key="23">
    <source>
        <dbReference type="EMBL" id="GGA80298.1"/>
    </source>
</evidence>
<dbReference type="PRINTS" id="PR00344">
    <property type="entry name" value="BCTRLSENSOR"/>
</dbReference>
<comment type="subunit">
    <text evidence="10">At low DSF concentrations, interacts with RpfF.</text>
</comment>
<dbReference type="InterPro" id="IPR036097">
    <property type="entry name" value="HisK_dim/P_sf"/>
</dbReference>
<feature type="domain" description="HPt" evidence="22">
    <location>
        <begin position="1573"/>
        <end position="1665"/>
    </location>
</feature>
<evidence type="ECO:0000259" key="16">
    <source>
        <dbReference type="PROSITE" id="PS50109"/>
    </source>
</evidence>
<dbReference type="PROSITE" id="PS50110">
    <property type="entry name" value="RESPONSE_REGULATORY"/>
    <property type="match status" value="2"/>
</dbReference>
<keyword evidence="24" id="KW-1185">Reference proteome</keyword>
<dbReference type="InterPro" id="IPR004358">
    <property type="entry name" value="Sig_transdc_His_kin-like_C"/>
</dbReference>
<keyword evidence="15" id="KW-0812">Transmembrane</keyword>
<dbReference type="RefSeq" id="WP_087506430.1">
    <property type="nucleotide sequence ID" value="NZ_BMDX01000011.1"/>
</dbReference>
<dbReference type="InterPro" id="IPR005467">
    <property type="entry name" value="His_kinase_dom"/>
</dbReference>
<dbReference type="SUPFAM" id="SSF52172">
    <property type="entry name" value="CheY-like"/>
    <property type="match status" value="2"/>
</dbReference>
<keyword evidence="15" id="KW-0472">Membrane</keyword>
<dbReference type="CDD" id="cd17546">
    <property type="entry name" value="REC_hyHK_CKI1_RcsC-like"/>
    <property type="match status" value="2"/>
</dbReference>
<evidence type="ECO:0000259" key="17">
    <source>
        <dbReference type="PROSITE" id="PS50110"/>
    </source>
</evidence>
<dbReference type="CDD" id="cd00082">
    <property type="entry name" value="HisKA"/>
    <property type="match status" value="1"/>
</dbReference>
<feature type="transmembrane region" description="Helical" evidence="15">
    <location>
        <begin position="12"/>
        <end position="34"/>
    </location>
</feature>
<feature type="domain" description="Histidine kinase" evidence="16">
    <location>
        <begin position="1040"/>
        <end position="1261"/>
    </location>
</feature>
<dbReference type="InterPro" id="IPR035965">
    <property type="entry name" value="PAS-like_dom_sf"/>
</dbReference>
<dbReference type="Gene3D" id="1.10.287.130">
    <property type="match status" value="1"/>
</dbReference>
<feature type="coiled-coil region" evidence="14">
    <location>
        <begin position="745"/>
        <end position="775"/>
    </location>
</feature>
<dbReference type="Gene3D" id="3.40.50.2300">
    <property type="match status" value="2"/>
</dbReference>
<dbReference type="Pfam" id="PF13426">
    <property type="entry name" value="PAS_9"/>
    <property type="match status" value="2"/>
</dbReference>
<feature type="modified residue" description="Phosphohistidine" evidence="12">
    <location>
        <position position="1612"/>
    </location>
</feature>
<dbReference type="PROSITE" id="PS50885">
    <property type="entry name" value="HAMP"/>
    <property type="match status" value="1"/>
</dbReference>
<dbReference type="Gene3D" id="1.20.120.160">
    <property type="entry name" value="HPT domain"/>
    <property type="match status" value="1"/>
</dbReference>
<organism evidence="23 24">
    <name type="scientific">Neiella marina</name>
    <dbReference type="NCBI Taxonomy" id="508461"/>
    <lineage>
        <taxon>Bacteria</taxon>
        <taxon>Pseudomonadati</taxon>
        <taxon>Pseudomonadota</taxon>
        <taxon>Gammaproteobacteria</taxon>
        <taxon>Alteromonadales</taxon>
        <taxon>Echinimonadaceae</taxon>
        <taxon>Neiella</taxon>
    </lineage>
</organism>
<dbReference type="NCBIfam" id="TIGR00229">
    <property type="entry name" value="sensory_box"/>
    <property type="match status" value="5"/>
</dbReference>
<dbReference type="Pfam" id="PF22673">
    <property type="entry name" value="MCP-like_PDC_1"/>
    <property type="match status" value="1"/>
</dbReference>
<keyword evidence="6" id="KW-0547">Nucleotide-binding</keyword>
<evidence type="ECO:0000256" key="6">
    <source>
        <dbReference type="ARBA" id="ARBA00022741"/>
    </source>
</evidence>
<dbReference type="Pfam" id="PF02518">
    <property type="entry name" value="HATPase_c"/>
    <property type="match status" value="1"/>
</dbReference>
<dbReference type="Pfam" id="PF00072">
    <property type="entry name" value="Response_reg"/>
    <property type="match status" value="2"/>
</dbReference>
<evidence type="ECO:0000256" key="7">
    <source>
        <dbReference type="ARBA" id="ARBA00022777"/>
    </source>
</evidence>
<evidence type="ECO:0000256" key="14">
    <source>
        <dbReference type="SAM" id="Coils"/>
    </source>
</evidence>
<gene>
    <name evidence="23" type="ORF">GCM10011369_22820</name>
</gene>
<dbReference type="GO" id="GO:0005524">
    <property type="term" value="F:ATP binding"/>
    <property type="evidence" value="ECO:0007669"/>
    <property type="project" value="UniProtKB-KW"/>
</dbReference>
<dbReference type="Pfam" id="PF08447">
    <property type="entry name" value="PAS_3"/>
    <property type="match status" value="2"/>
</dbReference>
<dbReference type="PANTHER" id="PTHR45339:SF3">
    <property type="entry name" value="HISTIDINE KINASE"/>
    <property type="match status" value="1"/>
</dbReference>
<feature type="domain" description="PAC" evidence="19">
    <location>
        <begin position="582"/>
        <end position="634"/>
    </location>
</feature>
<dbReference type="CDD" id="cd06225">
    <property type="entry name" value="HAMP"/>
    <property type="match status" value="1"/>
</dbReference>
<feature type="domain" description="PAC" evidence="19">
    <location>
        <begin position="970"/>
        <end position="1022"/>
    </location>
</feature>
<evidence type="ECO:0000256" key="5">
    <source>
        <dbReference type="ARBA" id="ARBA00022679"/>
    </source>
</evidence>
<dbReference type="SMART" id="SM00304">
    <property type="entry name" value="HAMP"/>
    <property type="match status" value="1"/>
</dbReference>
<dbReference type="EC" id="2.7.13.3" evidence="3"/>
<reference evidence="24" key="1">
    <citation type="journal article" date="2019" name="Int. J. Syst. Evol. Microbiol.">
        <title>The Global Catalogue of Microorganisms (GCM) 10K type strain sequencing project: providing services to taxonomists for standard genome sequencing and annotation.</title>
        <authorList>
            <consortium name="The Broad Institute Genomics Platform"/>
            <consortium name="The Broad Institute Genome Sequencing Center for Infectious Disease"/>
            <person name="Wu L."/>
            <person name="Ma J."/>
        </authorList>
    </citation>
    <scope>NUCLEOTIDE SEQUENCE [LARGE SCALE GENOMIC DNA]</scope>
    <source>
        <strain evidence="24">CGMCC 1.10130</strain>
    </source>
</reference>
<dbReference type="CDD" id="cd00130">
    <property type="entry name" value="PAS"/>
    <property type="match status" value="4"/>
</dbReference>
<feature type="modified residue" description="4-aspartylphosphate" evidence="13">
    <location>
        <position position="1328"/>
    </location>
</feature>
<feature type="domain" description="Response regulatory" evidence="17">
    <location>
        <begin position="1279"/>
        <end position="1395"/>
    </location>
</feature>
<keyword evidence="9" id="KW-0902">Two-component regulatory system</keyword>
<keyword evidence="14" id="KW-0175">Coiled coil</keyword>
<dbReference type="InterPro" id="IPR000014">
    <property type="entry name" value="PAS"/>
</dbReference>
<evidence type="ECO:0000256" key="9">
    <source>
        <dbReference type="ARBA" id="ARBA00023012"/>
    </source>
</evidence>
<dbReference type="FunFam" id="1.10.287.130:FF:000002">
    <property type="entry name" value="Two-component osmosensing histidine kinase"/>
    <property type="match status" value="1"/>
</dbReference>
<dbReference type="InterPro" id="IPR001610">
    <property type="entry name" value="PAC"/>
</dbReference>
<dbReference type="PROSITE" id="PS50109">
    <property type="entry name" value="HIS_KIN"/>
    <property type="match status" value="1"/>
</dbReference>
<dbReference type="PROSITE" id="PS50206">
    <property type="entry name" value="RHODANESE_3"/>
    <property type="match status" value="1"/>
</dbReference>
<dbReference type="SUPFAM" id="SSF158472">
    <property type="entry name" value="HAMP domain-like"/>
    <property type="match status" value="1"/>
</dbReference>
<dbReference type="GO" id="GO:0000155">
    <property type="term" value="F:phosphorelay sensor kinase activity"/>
    <property type="evidence" value="ECO:0007669"/>
    <property type="project" value="InterPro"/>
</dbReference>
<evidence type="ECO:0000313" key="24">
    <source>
        <dbReference type="Proteomes" id="UP000619743"/>
    </source>
</evidence>
<dbReference type="SUPFAM" id="SSF55874">
    <property type="entry name" value="ATPase domain of HSP90 chaperone/DNA topoisomerase II/histidine kinase"/>
    <property type="match status" value="1"/>
</dbReference>
<evidence type="ECO:0000256" key="13">
    <source>
        <dbReference type="PROSITE-ProRule" id="PRU00169"/>
    </source>
</evidence>
<feature type="modified residue" description="4-aspartylphosphate" evidence="13">
    <location>
        <position position="1472"/>
    </location>
</feature>
<dbReference type="InterPro" id="IPR001763">
    <property type="entry name" value="Rhodanese-like_dom"/>
</dbReference>
<dbReference type="PROSITE" id="PS50113">
    <property type="entry name" value="PAC"/>
    <property type="match status" value="3"/>
</dbReference>
<dbReference type="SMART" id="SM00388">
    <property type="entry name" value="HisKA"/>
    <property type="match status" value="1"/>
</dbReference>
<dbReference type="InterPro" id="IPR003660">
    <property type="entry name" value="HAMP_dom"/>
</dbReference>
<dbReference type="SMART" id="SM00091">
    <property type="entry name" value="PAS"/>
    <property type="match status" value="5"/>
</dbReference>
<comment type="caution">
    <text evidence="23">The sequence shown here is derived from an EMBL/GenBank/DDBJ whole genome shotgun (WGS) entry which is preliminary data.</text>
</comment>
<keyword evidence="5" id="KW-0808">Transferase</keyword>
<dbReference type="SMART" id="SM00086">
    <property type="entry name" value="PAC"/>
    <property type="match status" value="5"/>
</dbReference>
<feature type="domain" description="PAS" evidence="18">
    <location>
        <begin position="896"/>
        <end position="966"/>
    </location>
</feature>
<dbReference type="SUPFAM" id="SSF55785">
    <property type="entry name" value="PYP-like sensor domain (PAS domain)"/>
    <property type="match status" value="5"/>
</dbReference>
<dbReference type="SMART" id="SM00387">
    <property type="entry name" value="HATPase_c"/>
    <property type="match status" value="1"/>
</dbReference>
<evidence type="ECO:0000256" key="15">
    <source>
        <dbReference type="SAM" id="Phobius"/>
    </source>
</evidence>
<accession>A0A8J2U5N8</accession>
<dbReference type="EMBL" id="BMDX01000011">
    <property type="protein sequence ID" value="GGA80298.1"/>
    <property type="molecule type" value="Genomic_DNA"/>
</dbReference>
<dbReference type="Gene3D" id="3.30.565.10">
    <property type="entry name" value="Histidine kinase-like ATPase, C-terminal domain"/>
    <property type="match status" value="1"/>
</dbReference>
<evidence type="ECO:0000256" key="8">
    <source>
        <dbReference type="ARBA" id="ARBA00022840"/>
    </source>
</evidence>
<evidence type="ECO:0000259" key="20">
    <source>
        <dbReference type="PROSITE" id="PS50206"/>
    </source>
</evidence>
<evidence type="ECO:0000259" key="22">
    <source>
        <dbReference type="PROSITE" id="PS50894"/>
    </source>
</evidence>
<dbReference type="InterPro" id="IPR000700">
    <property type="entry name" value="PAS-assoc_C"/>
</dbReference>
<evidence type="ECO:0000256" key="2">
    <source>
        <dbReference type="ARBA" id="ARBA00004370"/>
    </source>
</evidence>
<dbReference type="InterPro" id="IPR003661">
    <property type="entry name" value="HisK_dim/P_dom"/>
</dbReference>
<dbReference type="PANTHER" id="PTHR45339">
    <property type="entry name" value="HYBRID SIGNAL TRANSDUCTION HISTIDINE KINASE J"/>
    <property type="match status" value="1"/>
</dbReference>
<evidence type="ECO:0000259" key="21">
    <source>
        <dbReference type="PROSITE" id="PS50885"/>
    </source>
</evidence>
<keyword evidence="8" id="KW-0067">ATP-binding</keyword>
<evidence type="ECO:0000259" key="18">
    <source>
        <dbReference type="PROSITE" id="PS50112"/>
    </source>
</evidence>
<dbReference type="InterPro" id="IPR008207">
    <property type="entry name" value="Sig_transdc_His_kin_Hpt_dom"/>
</dbReference>
<dbReference type="SMART" id="SM00448">
    <property type="entry name" value="REC"/>
    <property type="match status" value="2"/>
</dbReference>
<sequence length="1745" mass="196147">MRLSTDSFQSRIVFWIAFPILLIVVILDGIEIYLEHQRLNKQQQSHLEAITEDVASQLNDQFRLAKLTTKAVVRFLELQGQDTTEERIDQLLYWQLQHNDLIYGSAIAFAPNRLPGRTLYSPYVYRADNGRTKRIDIAVDGYDYQDGSHDWWTLPVQMEREIWVRPYFDEGAGNVVMTTFSAPFYWQGEVAGVVTADVALQSLSARLTQHHEQLLIVSREGQIFHQDDSVEFDGTQLAQLLERDSAAIAIANGMLNHESGFEHVRINGEGYSMAYAPVEFIDWLVVMTTPEQAFFAVANQRLWQDLLEVLLLGLVTIVLGVLISRRLTRPLVKLQDTINEVATGNLTTAIDVAGPREIKAVVRSVSNMAKSLRLKDQTIRTERAERFAELIDSLGYRAIYVALDRDGKVIQVSQSVELILGVAAAEFGNNLRQRLADKPVNQPHIDSLQLLLQGQHVDVSEQQVTLQHRNGNSVRFDVSMHGCHESNNAVAVELLYTDVTEKLSTSEWYQAVIETSPDALLLVNEQGHITYANTQSCNLFGYRAAELVGEKVELLIPERFRSNHPSQRGRFFQHPVTREMGEGLELFAVCKSGKEFPVEVKLSLLPLTQKKERVAVAILRDVTEKRHAKQRLEQSEQRFRTMVANVPGVIYRCLLDEHWTMEYISDHIEDISGYPASDFINNEKRTFASIIHPDDSPFVELEVEDKISRKEPYNIQYRIIDNNGLERWLYERGRAVFDGDTPLYLDGAMNEITDQKQAQKELRESQQLLSNITNSLPGTVFQLREVTEAKYAFTFVSIGSLSTLGLPQEQLMKGFNAFTSLLTGDDRASLELSLADSKSYRRPISLKIQVTSPNGQRIWVEWTAMPIFRDGEAAEWNGYIQNIDDRVRADEDRARSEAHFKALFSNAGIGMTNMDGRGNLVNCNERFSEFAGYSAEQLKQMHLLELIHPSQHSECSGLIKSLLAGERERVDAQLQFVTLDNDVRWGDMSVTTLPTEDASDAVAVMTVDDITEQKILAEQLKQATDEAHSANQAKSEFLANMSHEIRTPMNAIIGMSHLCLQTALNPKQHNYVRKIDNAATALLNIINDILDFSKIEAGKLELEIIDFKLEDVLERLSDMFGPQAQDKNIEIMFEVAKEVPSAMRGDPLRLGQILTNLFSNALKFTKHGEIMLKVAYLAAANGKHQVKFTVRDSGIGMSPEQTSKLFQSFSQADSSTTRKYGGTGLGLAICRRLCHLMDGEIWVESQLGRGSDFIFTAHFDQSDGVVQRSQPSQQLLNKRILLVDDNAHTLEVLEVLLRNFGFQVTCASNGNEALDKYQPDQIDLVLLDWQMPGMDGVQVAEQILAMEAQEPARIIMITAYGNDELDDRLRALNLHTVLHKPISPSSLLDGIMEAFGERLDDPAQSADLDNIEVDPEVLASKLILLAEDNPVNQEVALEIMAELGFTNVRAVDNGLLALEALDNNDFDLVLMDCQMPVMDGYEATQQIRKREQWQQLPVLAMTANAMAGDREKCLAAGMNDHITKPIDVSQLQRALLHWLNISGAASTRVIEHSSWPSHPELNVDLALQRVQGSVKIYRKLLLRFVEHHAGFSTEFINLINNKQIEEAERLSHTFKGLSGSIGCELLQQQAAELEQMVSDNPQSALAAITPIAALTGSICQAIEAWQGELKTPDVPKESAMPPQQQLQRLLLLLADSDADAVDLAENLAERYPNPGWNRLIELIHSYDFDEAEQLLKDTFQLAVND</sequence>
<dbReference type="OrthoDB" id="9810730at2"/>
<feature type="domain" description="PAC" evidence="19">
    <location>
        <begin position="713"/>
        <end position="764"/>
    </location>
</feature>
<dbReference type="CDD" id="cd12913">
    <property type="entry name" value="PDC1_MCP_like"/>
    <property type="match status" value="1"/>
</dbReference>
<dbReference type="Pfam" id="PF00989">
    <property type="entry name" value="PAS"/>
    <property type="match status" value="1"/>
</dbReference>
<dbReference type="FunFam" id="3.30.565.10:FF:000010">
    <property type="entry name" value="Sensor histidine kinase RcsC"/>
    <property type="match status" value="1"/>
</dbReference>
<feature type="domain" description="HAMP" evidence="21">
    <location>
        <begin position="325"/>
        <end position="377"/>
    </location>
</feature>
<feature type="domain" description="Response regulatory" evidence="17">
    <location>
        <begin position="1422"/>
        <end position="1539"/>
    </location>
</feature>
<dbReference type="Proteomes" id="UP000619743">
    <property type="component" value="Unassembled WGS sequence"/>
</dbReference>
<evidence type="ECO:0000256" key="4">
    <source>
        <dbReference type="ARBA" id="ARBA00022553"/>
    </source>
</evidence>
<dbReference type="PROSITE" id="PS50894">
    <property type="entry name" value="HPT"/>
    <property type="match status" value="1"/>
</dbReference>
<dbReference type="GO" id="GO:0005886">
    <property type="term" value="C:plasma membrane"/>
    <property type="evidence" value="ECO:0007669"/>
    <property type="project" value="UniProtKB-SubCell"/>
</dbReference>
<dbReference type="InterPro" id="IPR001789">
    <property type="entry name" value="Sig_transdc_resp-reg_receiver"/>
</dbReference>
<dbReference type="InterPro" id="IPR003594">
    <property type="entry name" value="HATPase_dom"/>
</dbReference>
<dbReference type="Pfam" id="PF00672">
    <property type="entry name" value="HAMP"/>
    <property type="match status" value="1"/>
</dbReference>
<evidence type="ECO:0000256" key="11">
    <source>
        <dbReference type="ARBA" id="ARBA00068150"/>
    </source>
</evidence>
<dbReference type="Pfam" id="PF01627">
    <property type="entry name" value="Hpt"/>
    <property type="match status" value="1"/>
</dbReference>
<name>A0A8J2U5N8_9GAMM</name>
<dbReference type="GO" id="GO:0006355">
    <property type="term" value="P:regulation of DNA-templated transcription"/>
    <property type="evidence" value="ECO:0007669"/>
    <property type="project" value="InterPro"/>
</dbReference>
<dbReference type="Gene3D" id="3.30.450.20">
    <property type="entry name" value="PAS domain"/>
    <property type="match status" value="6"/>
</dbReference>
<feature type="domain" description="PAS" evidence="18">
    <location>
        <begin position="635"/>
        <end position="710"/>
    </location>
</feature>
<evidence type="ECO:0000256" key="12">
    <source>
        <dbReference type="PROSITE-ProRule" id="PRU00110"/>
    </source>
</evidence>
<evidence type="ECO:0000256" key="1">
    <source>
        <dbReference type="ARBA" id="ARBA00000085"/>
    </source>
</evidence>
<evidence type="ECO:0000259" key="19">
    <source>
        <dbReference type="PROSITE" id="PS50113"/>
    </source>
</evidence>
<dbReference type="Gene3D" id="6.10.340.10">
    <property type="match status" value="1"/>
</dbReference>
<dbReference type="PROSITE" id="PS50112">
    <property type="entry name" value="PAS"/>
    <property type="match status" value="3"/>
</dbReference>
<protein>
    <recommendedName>
        <fullName evidence="11">Sensory/regulatory protein RpfC</fullName>
        <ecNumber evidence="3">2.7.13.3</ecNumber>
    </recommendedName>
</protein>
<dbReference type="InterPro" id="IPR011006">
    <property type="entry name" value="CheY-like_superfamily"/>
</dbReference>
<dbReference type="SUPFAM" id="SSF47226">
    <property type="entry name" value="Histidine-containing phosphotransfer domain, HPT domain"/>
    <property type="match status" value="1"/>
</dbReference>
<evidence type="ECO:0000256" key="3">
    <source>
        <dbReference type="ARBA" id="ARBA00012438"/>
    </source>
</evidence>
<dbReference type="InterPro" id="IPR013767">
    <property type="entry name" value="PAS_fold"/>
</dbReference>
<dbReference type="Pfam" id="PF00512">
    <property type="entry name" value="HisKA"/>
    <property type="match status" value="1"/>
</dbReference>
<keyword evidence="15" id="KW-1133">Transmembrane helix</keyword>
<feature type="domain" description="PAS" evidence="18">
    <location>
        <begin position="505"/>
        <end position="558"/>
    </location>
</feature>
<comment type="subcellular location">
    <subcellularLocation>
        <location evidence="2">Membrane</location>
    </subcellularLocation>
</comment>
<evidence type="ECO:0000256" key="10">
    <source>
        <dbReference type="ARBA" id="ARBA00064003"/>
    </source>
</evidence>
<comment type="catalytic activity">
    <reaction evidence="1">
        <text>ATP + protein L-histidine = ADP + protein N-phospho-L-histidine.</text>
        <dbReference type="EC" id="2.7.13.3"/>
    </reaction>
</comment>